<dbReference type="EMBL" id="JAVDYI010000001">
    <property type="protein sequence ID" value="MDR7357660.1"/>
    <property type="molecule type" value="Genomic_DNA"/>
</dbReference>
<feature type="compositionally biased region" description="Basic and acidic residues" evidence="1">
    <location>
        <begin position="47"/>
        <end position="57"/>
    </location>
</feature>
<accession>A0ABU2BGE5</accession>
<evidence type="ECO:0000256" key="1">
    <source>
        <dbReference type="SAM" id="MobiDB-lite"/>
    </source>
</evidence>
<dbReference type="RefSeq" id="WP_302262878.1">
    <property type="nucleotide sequence ID" value="NZ_BAAAWO010000001.1"/>
</dbReference>
<keyword evidence="3" id="KW-1185">Reference proteome</keyword>
<evidence type="ECO:0008006" key="4">
    <source>
        <dbReference type="Google" id="ProtNLM"/>
    </source>
</evidence>
<feature type="compositionally biased region" description="Polar residues" evidence="1">
    <location>
        <begin position="1"/>
        <end position="11"/>
    </location>
</feature>
<comment type="caution">
    <text evidence="2">The sequence shown here is derived from an EMBL/GenBank/DDBJ whole genome shotgun (WGS) entry which is preliminary data.</text>
</comment>
<evidence type="ECO:0000313" key="2">
    <source>
        <dbReference type="EMBL" id="MDR7357660.1"/>
    </source>
</evidence>
<dbReference type="Proteomes" id="UP001183817">
    <property type="component" value="Unassembled WGS sequence"/>
</dbReference>
<organism evidence="2 3">
    <name type="scientific">Paeniglutamicibacter sulfureus</name>
    <dbReference type="NCBI Taxonomy" id="43666"/>
    <lineage>
        <taxon>Bacteria</taxon>
        <taxon>Bacillati</taxon>
        <taxon>Actinomycetota</taxon>
        <taxon>Actinomycetes</taxon>
        <taxon>Micrococcales</taxon>
        <taxon>Micrococcaceae</taxon>
        <taxon>Paeniglutamicibacter</taxon>
    </lineage>
</organism>
<sequence>MNEETNATPAQESDGKVTGSSTTKGAAKRSADELPDGSGNDAQRPMSLEDRERYDAG</sequence>
<proteinExistence type="predicted"/>
<gene>
    <name evidence="2" type="ORF">J2S64_001351</name>
</gene>
<reference evidence="2 3" key="1">
    <citation type="submission" date="2023-07" db="EMBL/GenBank/DDBJ databases">
        <title>Sequencing the genomes of 1000 actinobacteria strains.</title>
        <authorList>
            <person name="Klenk H.-P."/>
        </authorList>
    </citation>
    <scope>NUCLEOTIDE SEQUENCE [LARGE SCALE GENOMIC DNA]</scope>
    <source>
        <strain evidence="2 3">DSM 20167</strain>
    </source>
</reference>
<feature type="region of interest" description="Disordered" evidence="1">
    <location>
        <begin position="1"/>
        <end position="57"/>
    </location>
</feature>
<name>A0ABU2BGE5_9MICC</name>
<evidence type="ECO:0000313" key="3">
    <source>
        <dbReference type="Proteomes" id="UP001183817"/>
    </source>
</evidence>
<protein>
    <recommendedName>
        <fullName evidence="4">Nucleotide exchange factor GrpE</fullName>
    </recommendedName>
</protein>